<feature type="transmembrane region" description="Helical" evidence="6">
    <location>
        <begin position="191"/>
        <end position="213"/>
    </location>
</feature>
<accession>A0ABZ0INS5</accession>
<keyword evidence="4 6" id="KW-1133">Transmembrane helix</keyword>
<keyword evidence="5 6" id="KW-0472">Membrane</keyword>
<dbReference type="Proteomes" id="UP001302349">
    <property type="component" value="Chromosome"/>
</dbReference>
<organism evidence="8 9">
    <name type="scientific">Imperialibacter roseus</name>
    <dbReference type="NCBI Taxonomy" id="1324217"/>
    <lineage>
        <taxon>Bacteria</taxon>
        <taxon>Pseudomonadati</taxon>
        <taxon>Bacteroidota</taxon>
        <taxon>Cytophagia</taxon>
        <taxon>Cytophagales</taxon>
        <taxon>Flammeovirgaceae</taxon>
        <taxon>Imperialibacter</taxon>
    </lineage>
</organism>
<comment type="subcellular location">
    <subcellularLocation>
        <location evidence="1">Cell membrane</location>
        <topology evidence="1">Multi-pass membrane protein</topology>
    </subcellularLocation>
</comment>
<evidence type="ECO:0000256" key="2">
    <source>
        <dbReference type="ARBA" id="ARBA00022475"/>
    </source>
</evidence>
<keyword evidence="3 6" id="KW-0812">Transmembrane</keyword>
<dbReference type="InterPro" id="IPR012160">
    <property type="entry name" value="LtaS-like"/>
</dbReference>
<reference evidence="8 9" key="1">
    <citation type="journal article" date="2023" name="Microbiol. Resour. Announc.">
        <title>Complete Genome Sequence of Imperialibacter roseus strain P4T.</title>
        <authorList>
            <person name="Tizabi D.R."/>
            <person name="Bachvaroff T."/>
            <person name="Hill R.T."/>
        </authorList>
    </citation>
    <scope>NUCLEOTIDE SEQUENCE [LARGE SCALE GENOMIC DNA]</scope>
    <source>
        <strain evidence="8 9">P4T</strain>
    </source>
</reference>
<evidence type="ECO:0000313" key="9">
    <source>
        <dbReference type="Proteomes" id="UP001302349"/>
    </source>
</evidence>
<dbReference type="RefSeq" id="WP_317488835.1">
    <property type="nucleotide sequence ID" value="NZ_CP136051.1"/>
</dbReference>
<evidence type="ECO:0000256" key="4">
    <source>
        <dbReference type="ARBA" id="ARBA00022989"/>
    </source>
</evidence>
<dbReference type="Gene3D" id="3.40.720.10">
    <property type="entry name" value="Alkaline Phosphatase, subunit A"/>
    <property type="match status" value="1"/>
</dbReference>
<feature type="domain" description="Sulfatase N-terminal" evidence="7">
    <location>
        <begin position="291"/>
        <end position="561"/>
    </location>
</feature>
<sequence>MLFSPEGSTPVKSFLNIGAFVLRVLGFFFILFFFERLLFVVFYFPEMSGEAGFQETLRAFFMPFRLDLSAAAYFTVIPFLLSLGFLFVRHQRARTVLTKVITVLILVFAALTILIHVGETVTYQEWKSKLSSRVFVHLAHPTEVVRTATPAYMVEFAAMVLALGFVAWLLHRQLLKRAAPVAAQGSWFRRFAIGLPALLFYAFLLIVAIRGGLGRYPLGISNGYFSNYHIVNDASVNTIWNFGDKWLRYRKGNLDQFFGRYPQEKAEDITRMLLSDHDSLTTKVVKKDTFNIVFIVLESWSAQMVEALGGVGAPSVSKVAGEGILFERVYAASWTSQKGNASIFSGYPALPRSPINQQDEKIRSLPSLPRSLGDYNSEYHYGGDLDFGNIGGYLVNAGFNKLFDEDSLSTLQPRGRLGAHDEATLPYFYDQLERAGKGDEPFFYSLFTLSSHSPYDIPGLTDWPTGGEWAAYAATIAYADEHLGKFFEKARHSAIYDNTLFVLIADHGRTNEYNPFPYNDKMYHIPMIWWGGVIKEEFRGAKVDKIGSQYDLAKTLLSQMDREVSGYRFSKDLLNKGSEGFAMYEHHNGYGWVDANGYFAFDFDRIKVVESEFTDESAFADAYENSRAFITAVYRDFLF</sequence>
<keyword evidence="9" id="KW-1185">Reference proteome</keyword>
<gene>
    <name evidence="8" type="ORF">RT717_23770</name>
</gene>
<dbReference type="InterPro" id="IPR017850">
    <property type="entry name" value="Alkaline_phosphatase_core_sf"/>
</dbReference>
<keyword evidence="2" id="KW-1003">Cell membrane</keyword>
<dbReference type="PANTHER" id="PTHR47371">
    <property type="entry name" value="LIPOTEICHOIC ACID SYNTHASE"/>
    <property type="match status" value="1"/>
</dbReference>
<dbReference type="InterPro" id="IPR050448">
    <property type="entry name" value="OpgB/LTA_synthase_biosynth"/>
</dbReference>
<evidence type="ECO:0000256" key="3">
    <source>
        <dbReference type="ARBA" id="ARBA00022692"/>
    </source>
</evidence>
<dbReference type="Pfam" id="PF00884">
    <property type="entry name" value="Sulfatase"/>
    <property type="match status" value="1"/>
</dbReference>
<evidence type="ECO:0000256" key="1">
    <source>
        <dbReference type="ARBA" id="ARBA00004651"/>
    </source>
</evidence>
<feature type="transmembrane region" description="Helical" evidence="6">
    <location>
        <begin position="70"/>
        <end position="88"/>
    </location>
</feature>
<evidence type="ECO:0000313" key="8">
    <source>
        <dbReference type="EMBL" id="WOK06098.1"/>
    </source>
</evidence>
<name>A0ABZ0INS5_9BACT</name>
<dbReference type="PIRSF" id="PIRSF005091">
    <property type="entry name" value="Mmb_sulf_HI1246"/>
    <property type="match status" value="1"/>
</dbReference>
<feature type="transmembrane region" description="Helical" evidence="6">
    <location>
        <begin position="100"/>
        <end position="118"/>
    </location>
</feature>
<feature type="transmembrane region" description="Helical" evidence="6">
    <location>
        <begin position="151"/>
        <end position="170"/>
    </location>
</feature>
<dbReference type="PANTHER" id="PTHR47371:SF3">
    <property type="entry name" value="PHOSPHOGLYCEROL TRANSFERASE I"/>
    <property type="match status" value="1"/>
</dbReference>
<dbReference type="SUPFAM" id="SSF53649">
    <property type="entry name" value="Alkaline phosphatase-like"/>
    <property type="match status" value="1"/>
</dbReference>
<feature type="transmembrane region" description="Helical" evidence="6">
    <location>
        <begin position="20"/>
        <end position="44"/>
    </location>
</feature>
<dbReference type="InterPro" id="IPR000917">
    <property type="entry name" value="Sulfatase_N"/>
</dbReference>
<evidence type="ECO:0000259" key="7">
    <source>
        <dbReference type="Pfam" id="PF00884"/>
    </source>
</evidence>
<protein>
    <submittedName>
        <fullName evidence="8">Sulfatase-like hydrolase/transferase</fullName>
    </submittedName>
</protein>
<dbReference type="EMBL" id="CP136051">
    <property type="protein sequence ID" value="WOK06098.1"/>
    <property type="molecule type" value="Genomic_DNA"/>
</dbReference>
<proteinExistence type="predicted"/>
<evidence type="ECO:0000256" key="5">
    <source>
        <dbReference type="ARBA" id="ARBA00023136"/>
    </source>
</evidence>
<evidence type="ECO:0000256" key="6">
    <source>
        <dbReference type="SAM" id="Phobius"/>
    </source>
</evidence>
<dbReference type="CDD" id="cd16015">
    <property type="entry name" value="LTA_synthase"/>
    <property type="match status" value="1"/>
</dbReference>